<dbReference type="AlphaFoldDB" id="A0A016TA02"/>
<organism evidence="1 2">
    <name type="scientific">Ancylostoma ceylanicum</name>
    <dbReference type="NCBI Taxonomy" id="53326"/>
    <lineage>
        <taxon>Eukaryota</taxon>
        <taxon>Metazoa</taxon>
        <taxon>Ecdysozoa</taxon>
        <taxon>Nematoda</taxon>
        <taxon>Chromadorea</taxon>
        <taxon>Rhabditida</taxon>
        <taxon>Rhabditina</taxon>
        <taxon>Rhabditomorpha</taxon>
        <taxon>Strongyloidea</taxon>
        <taxon>Ancylostomatidae</taxon>
        <taxon>Ancylostomatinae</taxon>
        <taxon>Ancylostoma</taxon>
    </lineage>
</organism>
<reference evidence="2" key="1">
    <citation type="journal article" date="2015" name="Nat. Genet.">
        <title>The genome and transcriptome of the zoonotic hookworm Ancylostoma ceylanicum identify infection-specific gene families.</title>
        <authorList>
            <person name="Schwarz E.M."/>
            <person name="Hu Y."/>
            <person name="Antoshechkin I."/>
            <person name="Miller M.M."/>
            <person name="Sternberg P.W."/>
            <person name="Aroian R.V."/>
        </authorList>
    </citation>
    <scope>NUCLEOTIDE SEQUENCE</scope>
    <source>
        <strain evidence="2">HY135</strain>
    </source>
</reference>
<proteinExistence type="predicted"/>
<dbReference type="Proteomes" id="UP000024635">
    <property type="component" value="Unassembled WGS sequence"/>
</dbReference>
<gene>
    <name evidence="1" type="primary">Acey_s0120.g954</name>
    <name evidence="1" type="ORF">Y032_0120g954</name>
</gene>
<evidence type="ECO:0000313" key="2">
    <source>
        <dbReference type="Proteomes" id="UP000024635"/>
    </source>
</evidence>
<sequence>MFKHVKFSSWPTVVFTTVGMNEISPDSIKGMGRVGCLYIEEEEPGRRRWTRMRGERALPHDGVAVGYATSLMYIVEFSWFNEKVDLRGRLQLNKFPSSSEKEWRDGLPS</sequence>
<protein>
    <submittedName>
        <fullName evidence="1">Uncharacterized protein</fullName>
    </submittedName>
</protein>
<accession>A0A016TA02</accession>
<dbReference type="EMBL" id="JARK01001456">
    <property type="protein sequence ID" value="EYB99808.1"/>
    <property type="molecule type" value="Genomic_DNA"/>
</dbReference>
<keyword evidence="2" id="KW-1185">Reference proteome</keyword>
<comment type="caution">
    <text evidence="1">The sequence shown here is derived from an EMBL/GenBank/DDBJ whole genome shotgun (WGS) entry which is preliminary data.</text>
</comment>
<evidence type="ECO:0000313" key="1">
    <source>
        <dbReference type="EMBL" id="EYB99808.1"/>
    </source>
</evidence>
<name>A0A016TA02_9BILA</name>